<dbReference type="CDD" id="cd02513">
    <property type="entry name" value="CMP-NeuAc_Synthase"/>
    <property type="match status" value="1"/>
</dbReference>
<protein>
    <recommendedName>
        <fullName evidence="2">CMP-N-acetylneuraminic acid synthetase</fullName>
    </recommendedName>
</protein>
<dbReference type="PANTHER" id="PTHR21485">
    <property type="entry name" value="HAD SUPERFAMILY MEMBERS CMAS AND KDSC"/>
    <property type="match status" value="1"/>
</dbReference>
<dbReference type="Pfam" id="PF02348">
    <property type="entry name" value="CTP_transf_3"/>
    <property type="match status" value="1"/>
</dbReference>
<reference evidence="1" key="1">
    <citation type="submission" date="2018-05" db="EMBL/GenBank/DDBJ databases">
        <authorList>
            <person name="Lanie J.A."/>
            <person name="Ng W.-L."/>
            <person name="Kazmierczak K.M."/>
            <person name="Andrzejewski T.M."/>
            <person name="Davidsen T.M."/>
            <person name="Wayne K.J."/>
            <person name="Tettelin H."/>
            <person name="Glass J.I."/>
            <person name="Rusch D."/>
            <person name="Podicherti R."/>
            <person name="Tsui H.-C.T."/>
            <person name="Winkler M.E."/>
        </authorList>
    </citation>
    <scope>NUCLEOTIDE SEQUENCE</scope>
</reference>
<name>A0A381W7L2_9ZZZZ</name>
<dbReference type="Gene3D" id="3.90.550.10">
    <property type="entry name" value="Spore Coat Polysaccharide Biosynthesis Protein SpsA, Chain A"/>
    <property type="match status" value="1"/>
</dbReference>
<sequence>MNVLAIIPARGGSKGIPHKNIRNLAGKPLIAYTIIAAKKSKLIDKIVVSTDDKKIAKISEAYGIEVPFLRPKNISKDNSSTIEVVKHALEFLRTNQDYIPDMIIVLQPTSPLRTTRLIDNAIKILRRSKSSCVISVSKIKKHPFSAFWLKSGLLKPFKQNFTKYDRRQKHPDLYFPTGAIYAFWDKTIKKYNSMYGPKIKPVLVNTEDIDIDNPLDLFFAEMIIKNWN</sequence>
<dbReference type="AlphaFoldDB" id="A0A381W7L2"/>
<evidence type="ECO:0008006" key="2">
    <source>
        <dbReference type="Google" id="ProtNLM"/>
    </source>
</evidence>
<dbReference type="EMBL" id="UINC01010797">
    <property type="protein sequence ID" value="SVA47903.1"/>
    <property type="molecule type" value="Genomic_DNA"/>
</dbReference>
<dbReference type="GO" id="GO:0008781">
    <property type="term" value="F:N-acylneuraminate cytidylyltransferase activity"/>
    <property type="evidence" value="ECO:0007669"/>
    <property type="project" value="TreeGrafter"/>
</dbReference>
<evidence type="ECO:0000313" key="1">
    <source>
        <dbReference type="EMBL" id="SVA47903.1"/>
    </source>
</evidence>
<feature type="non-terminal residue" evidence="1">
    <location>
        <position position="228"/>
    </location>
</feature>
<accession>A0A381W7L2</accession>
<feature type="non-terminal residue" evidence="1">
    <location>
        <position position="1"/>
    </location>
</feature>
<dbReference type="InterPro" id="IPR003329">
    <property type="entry name" value="Cytidylyl_trans"/>
</dbReference>
<organism evidence="1">
    <name type="scientific">marine metagenome</name>
    <dbReference type="NCBI Taxonomy" id="408172"/>
    <lineage>
        <taxon>unclassified sequences</taxon>
        <taxon>metagenomes</taxon>
        <taxon>ecological metagenomes</taxon>
    </lineage>
</organism>
<dbReference type="SUPFAM" id="SSF53448">
    <property type="entry name" value="Nucleotide-diphospho-sugar transferases"/>
    <property type="match status" value="1"/>
</dbReference>
<dbReference type="PANTHER" id="PTHR21485:SF6">
    <property type="entry name" value="N-ACYLNEURAMINATE CYTIDYLYLTRANSFERASE-RELATED"/>
    <property type="match status" value="1"/>
</dbReference>
<proteinExistence type="predicted"/>
<dbReference type="InterPro" id="IPR029044">
    <property type="entry name" value="Nucleotide-diphossugar_trans"/>
</dbReference>
<gene>
    <name evidence="1" type="ORF">METZ01_LOCUS100757</name>
</gene>
<dbReference type="InterPro" id="IPR050793">
    <property type="entry name" value="CMP-NeuNAc_synthase"/>
</dbReference>